<dbReference type="GO" id="GO:0006289">
    <property type="term" value="P:nucleotide-excision repair"/>
    <property type="evidence" value="ECO:0007669"/>
    <property type="project" value="InterPro"/>
</dbReference>
<dbReference type="Proteomes" id="UP001372338">
    <property type="component" value="Unassembled WGS sequence"/>
</dbReference>
<accession>A0AAN9F559</accession>
<organism evidence="2 3">
    <name type="scientific">Crotalaria pallida</name>
    <name type="common">Smooth rattlebox</name>
    <name type="synonym">Crotalaria striata</name>
    <dbReference type="NCBI Taxonomy" id="3830"/>
    <lineage>
        <taxon>Eukaryota</taxon>
        <taxon>Viridiplantae</taxon>
        <taxon>Streptophyta</taxon>
        <taxon>Embryophyta</taxon>
        <taxon>Tracheophyta</taxon>
        <taxon>Spermatophyta</taxon>
        <taxon>Magnoliopsida</taxon>
        <taxon>eudicotyledons</taxon>
        <taxon>Gunneridae</taxon>
        <taxon>Pentapetalae</taxon>
        <taxon>rosids</taxon>
        <taxon>fabids</taxon>
        <taxon>Fabales</taxon>
        <taxon>Fabaceae</taxon>
        <taxon>Papilionoideae</taxon>
        <taxon>50 kb inversion clade</taxon>
        <taxon>genistoids sensu lato</taxon>
        <taxon>core genistoids</taxon>
        <taxon>Crotalarieae</taxon>
        <taxon>Crotalaria</taxon>
    </lineage>
</organism>
<dbReference type="InterPro" id="IPR005607">
    <property type="entry name" value="BSD_dom"/>
</dbReference>
<dbReference type="InterPro" id="IPR035925">
    <property type="entry name" value="BSD_dom_sf"/>
</dbReference>
<evidence type="ECO:0000313" key="3">
    <source>
        <dbReference type="Proteomes" id="UP001372338"/>
    </source>
</evidence>
<feature type="domain" description="BSD" evidence="1">
    <location>
        <begin position="105"/>
        <end position="163"/>
    </location>
</feature>
<evidence type="ECO:0000259" key="1">
    <source>
        <dbReference type="PROSITE" id="PS50858"/>
    </source>
</evidence>
<gene>
    <name evidence="2" type="ORF">RIF29_21360</name>
</gene>
<dbReference type="GO" id="GO:0006351">
    <property type="term" value="P:DNA-templated transcription"/>
    <property type="evidence" value="ECO:0007669"/>
    <property type="project" value="InterPro"/>
</dbReference>
<dbReference type="InterPro" id="IPR027079">
    <property type="entry name" value="Tfb1/GTF2H1"/>
</dbReference>
<evidence type="ECO:0000313" key="2">
    <source>
        <dbReference type="EMBL" id="KAK7268655.1"/>
    </source>
</evidence>
<comment type="caution">
    <text evidence="2">The sequence shown here is derived from an EMBL/GenBank/DDBJ whole genome shotgun (WGS) entry which is preliminary data.</text>
</comment>
<reference evidence="2 3" key="1">
    <citation type="submission" date="2024-01" db="EMBL/GenBank/DDBJ databases">
        <title>The genomes of 5 underutilized Papilionoideae crops provide insights into root nodulation and disease resistanc.</title>
        <authorList>
            <person name="Yuan L."/>
        </authorList>
    </citation>
    <scope>NUCLEOTIDE SEQUENCE [LARGE SCALE GENOMIC DNA]</scope>
    <source>
        <strain evidence="2">ZHUSHIDOU_FW_LH</strain>
        <tissue evidence="2">Leaf</tissue>
    </source>
</reference>
<feature type="domain" description="BSD" evidence="1">
    <location>
        <begin position="188"/>
        <end position="240"/>
    </location>
</feature>
<dbReference type="EMBL" id="JAYWIO010000004">
    <property type="protein sequence ID" value="KAK7268655.1"/>
    <property type="molecule type" value="Genomic_DNA"/>
</dbReference>
<protein>
    <recommendedName>
        <fullName evidence="1">BSD domain-containing protein</fullName>
    </recommendedName>
</protein>
<proteinExistence type="predicted"/>
<dbReference type="AlphaFoldDB" id="A0AAN9F559"/>
<dbReference type="SUPFAM" id="SSF140383">
    <property type="entry name" value="BSD domain-like"/>
    <property type="match status" value="2"/>
</dbReference>
<name>A0AAN9F559_CROPI</name>
<dbReference type="PROSITE" id="PS50858">
    <property type="entry name" value="BSD"/>
    <property type="match status" value="2"/>
</dbReference>
<sequence>MSSSSAQVVKRAKYKTTVKDPGTPGVLKLTEEKFVFRPNDPTSNNKLEVEFKLIKSHKHTKEGSNKPPWLNLTHSQGSYIFELESFSDLHVCRELVGIALSKHGEATKVVSEEQLSPAEMALRIKLLQEDSKLQKLHKELVASGKLTEAEFWATKKKLLDRDESRKLKQRIGFKNSLIFDTKPTSDGRINQVKFQLTPEIKYQIFALKPAVHRAFLNFVPSKMNEVEFWNKYFKAEYLHSTKNTVAAAAEAAEDEDLAVFLKDDEILEVEARKKVRRVDPTLDMEADQGDDYMHLPDHGIFRDGSKEVSEAQHTLYRRTLLQDLNRQGEVVLEGKTLDMETEPPRTVAEILARRKQELDRVVEEERRNRIFKMTQIEDLQAQDDHHFAPLCIKDPRDYFDSQQANAVKTLDDSQAGIEKIRCNLSSEEAYGSLSASISSIKATGLRDPLFSNEVAFKVLNGLTKHISSTKYHLGKNSQDSVLDILPNTTKEKLLDHWVCSQELLRHFWSSYPITTQTLASKTKRLKDAMSQVYSKLEEIKVSAQSDLRHQVSLVVHPMQQALDAALLHYDADVKKRNAKGQKPNGYV</sequence>
<dbReference type="SMART" id="SM00751">
    <property type="entry name" value="BSD"/>
    <property type="match status" value="2"/>
</dbReference>
<dbReference type="SUPFAM" id="SSF50729">
    <property type="entry name" value="PH domain-like"/>
    <property type="match status" value="1"/>
</dbReference>
<dbReference type="Gene3D" id="6.10.140.1200">
    <property type="match status" value="1"/>
</dbReference>
<dbReference type="GO" id="GO:0000439">
    <property type="term" value="C:transcription factor TFIIH core complex"/>
    <property type="evidence" value="ECO:0007669"/>
    <property type="project" value="InterPro"/>
</dbReference>
<keyword evidence="3" id="KW-1185">Reference proteome</keyword>
<dbReference type="Pfam" id="PF03909">
    <property type="entry name" value="BSD"/>
    <property type="match status" value="1"/>
</dbReference>
<dbReference type="PANTHER" id="PTHR12856">
    <property type="entry name" value="TRANSCRIPTION INITIATION FACTOR IIH-RELATED"/>
    <property type="match status" value="1"/>
</dbReference>